<dbReference type="PANTHER" id="PTHR37813">
    <property type="entry name" value="FELS-2 PROPHAGE PROTEIN"/>
    <property type="match status" value="1"/>
</dbReference>
<evidence type="ECO:0000313" key="4">
    <source>
        <dbReference type="EMBL" id="MCZ0810317.1"/>
    </source>
</evidence>
<dbReference type="InterPro" id="IPR010090">
    <property type="entry name" value="Phage_tape_meas"/>
</dbReference>
<proteinExistence type="predicted"/>
<feature type="compositionally biased region" description="Basic and acidic residues" evidence="2">
    <location>
        <begin position="521"/>
        <end position="544"/>
    </location>
</feature>
<dbReference type="EMBL" id="JAPTNE010000069">
    <property type="protein sequence ID" value="MCZ0810317.1"/>
    <property type="molecule type" value="Genomic_DNA"/>
</dbReference>
<dbReference type="NCBIfam" id="TIGR01760">
    <property type="entry name" value="tape_meas_TP901"/>
    <property type="match status" value="1"/>
</dbReference>
<evidence type="ECO:0000313" key="5">
    <source>
        <dbReference type="Proteomes" id="UP001077662"/>
    </source>
</evidence>
<evidence type="ECO:0000256" key="2">
    <source>
        <dbReference type="SAM" id="MobiDB-lite"/>
    </source>
</evidence>
<evidence type="ECO:0000259" key="3">
    <source>
        <dbReference type="Pfam" id="PF10145"/>
    </source>
</evidence>
<dbReference type="RefSeq" id="WP_258435019.1">
    <property type="nucleotide sequence ID" value="NZ_JAPTNJ010000074.1"/>
</dbReference>
<dbReference type="AlphaFoldDB" id="A0AAP3GCU2"/>
<organism evidence="4 5">
    <name type="scientific">Brevibacillus laterosporus</name>
    <name type="common">Bacillus laterosporus</name>
    <dbReference type="NCBI Taxonomy" id="1465"/>
    <lineage>
        <taxon>Bacteria</taxon>
        <taxon>Bacillati</taxon>
        <taxon>Bacillota</taxon>
        <taxon>Bacilli</taxon>
        <taxon>Bacillales</taxon>
        <taxon>Paenibacillaceae</taxon>
        <taxon>Brevibacillus</taxon>
    </lineage>
</organism>
<evidence type="ECO:0000256" key="1">
    <source>
        <dbReference type="ARBA" id="ARBA00022612"/>
    </source>
</evidence>
<dbReference type="Proteomes" id="UP001077662">
    <property type="component" value="Unassembled WGS sequence"/>
</dbReference>
<comment type="caution">
    <text evidence="4">The sequence shown here is derived from an EMBL/GenBank/DDBJ whole genome shotgun (WGS) entry which is preliminary data.</text>
</comment>
<feature type="region of interest" description="Disordered" evidence="2">
    <location>
        <begin position="521"/>
        <end position="553"/>
    </location>
</feature>
<feature type="domain" description="Phage tail tape measure protein" evidence="3">
    <location>
        <begin position="45"/>
        <end position="243"/>
    </location>
</feature>
<protein>
    <submittedName>
        <fullName evidence="4">Phage tail tape measure protein</fullName>
    </submittedName>
</protein>
<dbReference type="PANTHER" id="PTHR37813:SF1">
    <property type="entry name" value="FELS-2 PROPHAGE PROTEIN"/>
    <property type="match status" value="1"/>
</dbReference>
<sequence length="585" mass="61602">MLAGAVVAVGTAFDGIKTAADFESSMSRVAALSSASAGDLAKLTTKAKELGASTVFSASQAAEGMQFLAMAGYKTNEIIAAMPGLLDAAAAGQTDLGTTADIVSNILSGFGIAAGDTGRVADVLTKAFTSANVDLQMLGYTMKYAAPWAKALGVSLEETAAAAGILGNAGIQAEQAGTTLRGLFARFAKPPKEAAEALDKLGVKLFDSKGKMKSLATILGDLQNAMKGMSSEQKTSLASIIAGLEAGSGFLALMDAGPDKLRKFTKELENSGGAAGRVAKVQLDNFNGSLVQLESALEGLKIEVFTPLLPTLKDLAEKGANAASVFNKWLGSKEAQKWGKTTKDVLEVVGPLIVGATTAWATYKAVMLTATAAQWAFNTAASANPIGLLVVGIGTLIGAGYLLVKNWETVKEAGHSMWVTIKNGFATGVNWVIAKLNTLIDAMNQAFNFKMPDLMGGQEFALNIPKIAEVEMDYSVQQEKMRDFRERRNIGVGDDGSHYNGLDYVPFDGYRARLHKGERVMTAEENRASKEEASNPKSDKRKPMNDGGSNYASNNITINVHATVREEADIDKITLGIAQRLAEVC</sequence>
<reference evidence="4" key="1">
    <citation type="submission" date="2022-09" db="EMBL/GenBank/DDBJ databases">
        <title>Genome analysis and characterization of larvicidal activity of Brevibacillus strains.</title>
        <authorList>
            <person name="Patrusheva E.V."/>
            <person name="Izotova A.O."/>
            <person name="Toshchakov S.V."/>
            <person name="Sineoky S.P."/>
        </authorList>
    </citation>
    <scope>NUCLEOTIDE SEQUENCE</scope>
    <source>
        <strain evidence="4">VKPM_B-13247</strain>
    </source>
</reference>
<name>A0AAP3GCU2_BRELA</name>
<gene>
    <name evidence="4" type="ORF">O0554_26155</name>
</gene>
<keyword evidence="1" id="KW-1188">Viral release from host cell</keyword>
<dbReference type="Pfam" id="PF10145">
    <property type="entry name" value="PhageMin_Tail"/>
    <property type="match status" value="1"/>
</dbReference>
<accession>A0AAP3GCU2</accession>